<dbReference type="InterPro" id="IPR016181">
    <property type="entry name" value="Acyl_CoA_acyltransferase"/>
</dbReference>
<evidence type="ECO:0000259" key="1">
    <source>
        <dbReference type="PROSITE" id="PS51186"/>
    </source>
</evidence>
<keyword evidence="2" id="KW-0808">Transferase</keyword>
<proteinExistence type="predicted"/>
<keyword evidence="3" id="KW-1185">Reference proteome</keyword>
<gene>
    <name evidence="2" type="ORF">LQ50_22680</name>
</gene>
<sequence>MDILIRQERTTEYSTTEQMIKKSFLNEEYSDKREHLLVNRIRKSEVFIPELSLVALNQGKEVIGHILLSKIKIVDGDNEVDSLALAPVSVTPEYQKKGIGSQLIHAALENAKDQGFSSVIVLGHKDYYPKFGFKPARLWYIQAPFEVPDEVFMALELTENALENVQGVVHYSKAFSE</sequence>
<dbReference type="InterPro" id="IPR050276">
    <property type="entry name" value="MshD_Acetyltransferase"/>
</dbReference>
<dbReference type="AlphaFoldDB" id="A0A0B0I6Y0"/>
<organism evidence="2 3">
    <name type="scientific">Halalkalibacter okhensis</name>
    <dbReference type="NCBI Taxonomy" id="333138"/>
    <lineage>
        <taxon>Bacteria</taxon>
        <taxon>Bacillati</taxon>
        <taxon>Bacillota</taxon>
        <taxon>Bacilli</taxon>
        <taxon>Bacillales</taxon>
        <taxon>Bacillaceae</taxon>
        <taxon>Halalkalibacter</taxon>
    </lineage>
</organism>
<accession>A0A0B0I6Y0</accession>
<dbReference type="eggNOG" id="COG3153">
    <property type="taxonomic scope" value="Bacteria"/>
</dbReference>
<dbReference type="CDD" id="cd04301">
    <property type="entry name" value="NAT_SF"/>
    <property type="match status" value="1"/>
</dbReference>
<dbReference type="PANTHER" id="PTHR43617">
    <property type="entry name" value="L-AMINO ACID N-ACETYLTRANSFERASE"/>
    <property type="match status" value="1"/>
</dbReference>
<dbReference type="PANTHER" id="PTHR43617:SF2">
    <property type="entry name" value="UPF0039 PROTEIN SLL0451"/>
    <property type="match status" value="1"/>
</dbReference>
<dbReference type="GO" id="GO:0016747">
    <property type="term" value="F:acyltransferase activity, transferring groups other than amino-acyl groups"/>
    <property type="evidence" value="ECO:0007669"/>
    <property type="project" value="InterPro"/>
</dbReference>
<dbReference type="EMBL" id="JRJU01000047">
    <property type="protein sequence ID" value="KHF38218.1"/>
    <property type="molecule type" value="Genomic_DNA"/>
</dbReference>
<dbReference type="Proteomes" id="UP000030832">
    <property type="component" value="Unassembled WGS sequence"/>
</dbReference>
<evidence type="ECO:0000313" key="2">
    <source>
        <dbReference type="EMBL" id="KHF38218.1"/>
    </source>
</evidence>
<dbReference type="PROSITE" id="PS51186">
    <property type="entry name" value="GNAT"/>
    <property type="match status" value="1"/>
</dbReference>
<feature type="domain" description="N-acetyltransferase" evidence="1">
    <location>
        <begin position="3"/>
        <end position="158"/>
    </location>
</feature>
<dbReference type="Pfam" id="PF00583">
    <property type="entry name" value="Acetyltransf_1"/>
    <property type="match status" value="1"/>
</dbReference>
<protein>
    <submittedName>
        <fullName evidence="2">GCN5 family acetyltransferase</fullName>
    </submittedName>
</protein>
<dbReference type="SUPFAM" id="SSF55729">
    <property type="entry name" value="Acyl-CoA N-acyltransferases (Nat)"/>
    <property type="match status" value="1"/>
</dbReference>
<comment type="caution">
    <text evidence="2">The sequence shown here is derived from an EMBL/GenBank/DDBJ whole genome shotgun (WGS) entry which is preliminary data.</text>
</comment>
<dbReference type="OrthoDB" id="9797178at2"/>
<dbReference type="RefSeq" id="WP_034633319.1">
    <property type="nucleotide sequence ID" value="NZ_JRJU01000047.1"/>
</dbReference>
<dbReference type="Gene3D" id="3.40.630.30">
    <property type="match status" value="1"/>
</dbReference>
<reference evidence="2 3" key="1">
    <citation type="submission" date="2014-09" db="EMBL/GenBank/DDBJ databases">
        <title>Genome sequencing and annotation of Bacillus Okhensis strain Kh10-101T.</title>
        <authorList>
            <person name="Prakash J.S."/>
        </authorList>
    </citation>
    <scope>NUCLEOTIDE SEQUENCE [LARGE SCALE GENOMIC DNA]</scope>
    <source>
        <strain evidence="3">Kh10-101T</strain>
    </source>
</reference>
<evidence type="ECO:0000313" key="3">
    <source>
        <dbReference type="Proteomes" id="UP000030832"/>
    </source>
</evidence>
<name>A0A0B0I6Y0_9BACI</name>
<dbReference type="InterPro" id="IPR000182">
    <property type="entry name" value="GNAT_dom"/>
</dbReference>